<keyword evidence="3" id="KW-1185">Reference proteome</keyword>
<organism evidence="2 3">
    <name type="scientific">Acinetobacter guillouiae NIPH 991</name>
    <dbReference type="NCBI Taxonomy" id="1217656"/>
    <lineage>
        <taxon>Bacteria</taxon>
        <taxon>Pseudomonadati</taxon>
        <taxon>Pseudomonadota</taxon>
        <taxon>Gammaproteobacteria</taxon>
        <taxon>Moraxellales</taxon>
        <taxon>Moraxellaceae</taxon>
        <taxon>Acinetobacter</taxon>
    </lineage>
</organism>
<dbReference type="EMBL" id="APPJ01000009">
    <property type="protein sequence ID" value="ENV18371.1"/>
    <property type="molecule type" value="Genomic_DNA"/>
</dbReference>
<proteinExistence type="predicted"/>
<evidence type="ECO:0000313" key="3">
    <source>
        <dbReference type="Proteomes" id="UP000013148"/>
    </source>
</evidence>
<sequence>MSIIKHKNNHIKPQSMKRCIKNSIAAVLIASMLSACSNLAMDHSVCDLRVLSLQIPRQSQDVVQYAGSLTVDNLKNSQEKFNQALAMVHKKYANHSGMDKMLKDGEAINANIDLLVKHKSSIIAIQDLNIIIQDTILDIQAEYNLLTDQMIRANYPSAQVIISKNQASIADRFARSMKKISEGDENVVYNIEDFWSDLDTFDTYLQAQLKGNAELGIERVKDAEMRQSLQSIQEDYAKILDHHEALDLLKKRDTLVAIYQATRENLTKSDEIFNSLSKLESNTQ</sequence>
<name>N8X285_ACIGI</name>
<evidence type="ECO:0000313" key="2">
    <source>
        <dbReference type="EMBL" id="ENV18371.1"/>
    </source>
</evidence>
<dbReference type="eggNOG" id="COG0840">
    <property type="taxonomic scope" value="Bacteria"/>
</dbReference>
<gene>
    <name evidence="2" type="ORF">F964_01696</name>
</gene>
<evidence type="ECO:0000256" key="1">
    <source>
        <dbReference type="SAM" id="SignalP"/>
    </source>
</evidence>
<reference evidence="2 3" key="1">
    <citation type="submission" date="2013-02" db="EMBL/GenBank/DDBJ databases">
        <title>The Genome Sequence of Acinetobacter guillouiae NIPH 991.</title>
        <authorList>
            <consortium name="The Broad Institute Genome Sequencing Platform"/>
            <consortium name="The Broad Institute Genome Sequencing Center for Infectious Disease"/>
            <person name="Cerqueira G."/>
            <person name="Feldgarden M."/>
            <person name="Courvalin P."/>
            <person name="Perichon B."/>
            <person name="Grillot-Courvalin C."/>
            <person name="Clermont D."/>
            <person name="Rocha E."/>
            <person name="Yoon E.-J."/>
            <person name="Nemec A."/>
            <person name="Walker B."/>
            <person name="Young S.K."/>
            <person name="Zeng Q."/>
            <person name="Gargeya S."/>
            <person name="Fitzgerald M."/>
            <person name="Haas B."/>
            <person name="Abouelleil A."/>
            <person name="Alvarado L."/>
            <person name="Arachchi H.M."/>
            <person name="Berlin A.M."/>
            <person name="Chapman S.B."/>
            <person name="Dewar J."/>
            <person name="Goldberg J."/>
            <person name="Griggs A."/>
            <person name="Gujja S."/>
            <person name="Hansen M."/>
            <person name="Howarth C."/>
            <person name="Imamovic A."/>
            <person name="Larimer J."/>
            <person name="McCowan C."/>
            <person name="Murphy C."/>
            <person name="Neiman D."/>
            <person name="Pearson M."/>
            <person name="Priest M."/>
            <person name="Roberts A."/>
            <person name="Saif S."/>
            <person name="Shea T."/>
            <person name="Sisk P."/>
            <person name="Sykes S."/>
            <person name="Wortman J."/>
            <person name="Nusbaum C."/>
            <person name="Birren B."/>
        </authorList>
    </citation>
    <scope>NUCLEOTIDE SEQUENCE [LARGE SCALE GENOMIC DNA]</scope>
    <source>
        <strain evidence="2 3">NIPH 991</strain>
    </source>
</reference>
<evidence type="ECO:0008006" key="4">
    <source>
        <dbReference type="Google" id="ProtNLM"/>
    </source>
</evidence>
<feature type="signal peptide" evidence="1">
    <location>
        <begin position="1"/>
        <end position="40"/>
    </location>
</feature>
<keyword evidence="1" id="KW-0732">Signal</keyword>
<feature type="chain" id="PRO_5004135489" description="Pilus assembly protein PilJ" evidence="1">
    <location>
        <begin position="41"/>
        <end position="284"/>
    </location>
</feature>
<dbReference type="RefSeq" id="WP_004819215.1">
    <property type="nucleotide sequence ID" value="NZ_KB849456.1"/>
</dbReference>
<dbReference type="HOGENOM" id="CLU_978713_0_0_6"/>
<dbReference type="PATRIC" id="fig|1217656.3.peg.1658"/>
<dbReference type="Proteomes" id="UP000013148">
    <property type="component" value="Unassembled WGS sequence"/>
</dbReference>
<accession>N8X285</accession>
<comment type="caution">
    <text evidence="2">The sequence shown here is derived from an EMBL/GenBank/DDBJ whole genome shotgun (WGS) entry which is preliminary data.</text>
</comment>
<dbReference type="AlphaFoldDB" id="N8X285"/>
<protein>
    <recommendedName>
        <fullName evidence="4">Pilus assembly protein PilJ</fullName>
    </recommendedName>
</protein>